<dbReference type="EMBL" id="CP113864">
    <property type="protein sequence ID" value="WAM31387.1"/>
    <property type="molecule type" value="Genomic_DNA"/>
</dbReference>
<proteinExistence type="predicted"/>
<evidence type="ECO:0008006" key="3">
    <source>
        <dbReference type="Google" id="ProtNLM"/>
    </source>
</evidence>
<protein>
    <recommendedName>
        <fullName evidence="3">Transposase/invertase (TIGR01784 family)</fullName>
    </recommendedName>
</protein>
<dbReference type="Proteomes" id="UP001164745">
    <property type="component" value="Chromosome"/>
</dbReference>
<name>A0ABY7BGA7_9FIRM</name>
<accession>A0ABY7BGA7</accession>
<evidence type="ECO:0000313" key="2">
    <source>
        <dbReference type="Proteomes" id="UP001164745"/>
    </source>
</evidence>
<sequence>MFSSTAEKIKQGIEREKKKIAKEAMKQGMKQGMKRAMKLIAKQMLKDNQPIELISKYTGLTPEEIKKLK</sequence>
<organism evidence="1 2">
    <name type="scientific">Caldicellulosiruptor naganoensis</name>
    <dbReference type="NCBI Taxonomy" id="29324"/>
    <lineage>
        <taxon>Bacteria</taxon>
        <taxon>Bacillati</taxon>
        <taxon>Bacillota</taxon>
        <taxon>Bacillota incertae sedis</taxon>
        <taxon>Caldicellulosiruptorales</taxon>
        <taxon>Caldicellulosiruptoraceae</taxon>
        <taxon>Caldicellulosiruptor</taxon>
    </lineage>
</organism>
<reference evidence="1" key="1">
    <citation type="submission" date="2022-12" db="EMBL/GenBank/DDBJ databases">
        <authorList>
            <person name="Bing R.G."/>
            <person name="Willard D.J."/>
            <person name="Manesh M.J.H."/>
            <person name="Laemthong T."/>
            <person name="Crosby J.R."/>
            <person name="Kelly R.M."/>
        </authorList>
    </citation>
    <scope>NUCLEOTIDE SEQUENCE</scope>
    <source>
        <strain evidence="1">DSM 8991</strain>
    </source>
</reference>
<gene>
    <name evidence="1" type="ORF">OTJ99_002249</name>
</gene>
<dbReference type="RefSeq" id="WP_235374935.1">
    <property type="nucleotide sequence ID" value="NZ_CP113864.1"/>
</dbReference>
<keyword evidence="2" id="KW-1185">Reference proteome</keyword>
<evidence type="ECO:0000313" key="1">
    <source>
        <dbReference type="EMBL" id="WAM31387.1"/>
    </source>
</evidence>